<comment type="caution">
    <text evidence="1">The sequence shown here is derived from an EMBL/GenBank/DDBJ whole genome shotgun (WGS) entry which is preliminary data.</text>
</comment>
<reference evidence="2" key="1">
    <citation type="journal article" date="2023" name="Mol. Phylogenet. Evol.">
        <title>Genome-scale phylogeny and comparative genomics of the fungal order Sordariales.</title>
        <authorList>
            <person name="Hensen N."/>
            <person name="Bonometti L."/>
            <person name="Westerberg I."/>
            <person name="Brannstrom I.O."/>
            <person name="Guillou S."/>
            <person name="Cros-Aarteil S."/>
            <person name="Calhoun S."/>
            <person name="Haridas S."/>
            <person name="Kuo A."/>
            <person name="Mondo S."/>
            <person name="Pangilinan J."/>
            <person name="Riley R."/>
            <person name="LaButti K."/>
            <person name="Andreopoulos B."/>
            <person name="Lipzen A."/>
            <person name="Chen C."/>
            <person name="Yan M."/>
            <person name="Daum C."/>
            <person name="Ng V."/>
            <person name="Clum A."/>
            <person name="Steindorff A."/>
            <person name="Ohm R.A."/>
            <person name="Martin F."/>
            <person name="Silar P."/>
            <person name="Natvig D.O."/>
            <person name="Lalanne C."/>
            <person name="Gautier V."/>
            <person name="Ament-Velasquez S.L."/>
            <person name="Kruys A."/>
            <person name="Hutchinson M.I."/>
            <person name="Powell A.J."/>
            <person name="Barry K."/>
            <person name="Miller A.N."/>
            <person name="Grigoriev I.V."/>
            <person name="Debuchy R."/>
            <person name="Gladieux P."/>
            <person name="Hiltunen Thoren M."/>
            <person name="Johannesson H."/>
        </authorList>
    </citation>
    <scope>NUCLEOTIDE SEQUENCE [LARGE SCALE GENOMIC DNA]</scope>
    <source>
        <strain evidence="2">CBS 340.73</strain>
    </source>
</reference>
<name>A0AAN6N8W9_9PEZI</name>
<evidence type="ECO:0000313" key="1">
    <source>
        <dbReference type="EMBL" id="KAK3940965.1"/>
    </source>
</evidence>
<organism evidence="1 2">
    <name type="scientific">Diplogelasinospora grovesii</name>
    <dbReference type="NCBI Taxonomy" id="303347"/>
    <lineage>
        <taxon>Eukaryota</taxon>
        <taxon>Fungi</taxon>
        <taxon>Dikarya</taxon>
        <taxon>Ascomycota</taxon>
        <taxon>Pezizomycotina</taxon>
        <taxon>Sordariomycetes</taxon>
        <taxon>Sordariomycetidae</taxon>
        <taxon>Sordariales</taxon>
        <taxon>Diplogelasinosporaceae</taxon>
        <taxon>Diplogelasinospora</taxon>
    </lineage>
</organism>
<proteinExistence type="predicted"/>
<sequence>MRTLENVRTALKPGGRALILEVVAPEDVVANFSFGLVPRWWLAREEWRKMSPLLNEEQWDSCLQKSRFSGNDLVLRDFEEEECHICSIIMSTGSIPTGTDCKSKNKQILLVIDEHSQK</sequence>
<accession>A0AAN6N8W9</accession>
<dbReference type="AlphaFoldDB" id="A0AAN6N8W9"/>
<dbReference type="Gene3D" id="3.40.50.150">
    <property type="entry name" value="Vaccinia Virus protein VP39"/>
    <property type="match status" value="1"/>
</dbReference>
<gene>
    <name evidence="1" type="ORF">QBC46DRAFT_433014</name>
</gene>
<keyword evidence="2" id="KW-1185">Reference proteome</keyword>
<dbReference type="Proteomes" id="UP001303473">
    <property type="component" value="Unassembled WGS sequence"/>
</dbReference>
<dbReference type="InterPro" id="IPR029063">
    <property type="entry name" value="SAM-dependent_MTases_sf"/>
</dbReference>
<dbReference type="SUPFAM" id="SSF53335">
    <property type="entry name" value="S-adenosyl-L-methionine-dependent methyltransferases"/>
    <property type="match status" value="1"/>
</dbReference>
<dbReference type="EMBL" id="MU853789">
    <property type="protein sequence ID" value="KAK3940965.1"/>
    <property type="molecule type" value="Genomic_DNA"/>
</dbReference>
<evidence type="ECO:0000313" key="2">
    <source>
        <dbReference type="Proteomes" id="UP001303473"/>
    </source>
</evidence>
<protein>
    <submittedName>
        <fullName evidence="1">Uncharacterized protein</fullName>
    </submittedName>
</protein>